<name>A0ABS4ZNU8_9MYCO</name>
<evidence type="ECO:0000256" key="1">
    <source>
        <dbReference type="ARBA" id="ARBA00008710"/>
    </source>
</evidence>
<dbReference type="EMBL" id="JAGIOP010000001">
    <property type="protein sequence ID" value="MBP2450803.1"/>
    <property type="molecule type" value="Genomic_DNA"/>
</dbReference>
<dbReference type="PANTHER" id="PTHR39428">
    <property type="entry name" value="F420H(2)-DEPENDENT QUINONE REDUCTASE RV1261C"/>
    <property type="match status" value="1"/>
</dbReference>
<dbReference type="InterPro" id="IPR004378">
    <property type="entry name" value="F420H2_quin_Rdtase"/>
</dbReference>
<evidence type="ECO:0000313" key="4">
    <source>
        <dbReference type="Proteomes" id="UP000694460"/>
    </source>
</evidence>
<reference evidence="3 4" key="1">
    <citation type="submission" date="2021-03" db="EMBL/GenBank/DDBJ databases">
        <title>Sequencing the genomes of 1000 actinobacteria strains.</title>
        <authorList>
            <person name="Klenk H.-P."/>
        </authorList>
    </citation>
    <scope>NUCLEOTIDE SEQUENCE [LARGE SCALE GENOMIC DNA]</scope>
    <source>
        <strain evidence="3 4">DSM 46713</strain>
    </source>
</reference>
<dbReference type="InterPro" id="IPR012349">
    <property type="entry name" value="Split_barrel_FMN-bd"/>
</dbReference>
<accession>A0ABS4ZNU8</accession>
<sequence length="150" mass="16533">MSMPWWERYIGLPMLLLHDKIYKATDGRIGHTIPGGPSTLILHTVGAKTGQQRANSLAYAKDGADYLVVASKGGEPTSPGWYHNLKAAPQVEVNVGPKRFGVTAKPVLPGDPDYPRLWDIVNDMKGNKNRYIGYQKRTTRPIPVVVLSPN</sequence>
<comment type="catalytic activity">
    <reaction evidence="2">
        <text>oxidized coenzyme F420-(gamma-L-Glu)(n) + a quinol + H(+) = reduced coenzyme F420-(gamma-L-Glu)(n) + a quinone</text>
        <dbReference type="Rhea" id="RHEA:39663"/>
        <dbReference type="Rhea" id="RHEA-COMP:12939"/>
        <dbReference type="Rhea" id="RHEA-COMP:14378"/>
        <dbReference type="ChEBI" id="CHEBI:15378"/>
        <dbReference type="ChEBI" id="CHEBI:24646"/>
        <dbReference type="ChEBI" id="CHEBI:132124"/>
        <dbReference type="ChEBI" id="CHEBI:133980"/>
        <dbReference type="ChEBI" id="CHEBI:139511"/>
    </reaction>
</comment>
<dbReference type="Proteomes" id="UP000694460">
    <property type="component" value="Unassembled WGS sequence"/>
</dbReference>
<evidence type="ECO:0000313" key="3">
    <source>
        <dbReference type="EMBL" id="MBP2450803.1"/>
    </source>
</evidence>
<protein>
    <submittedName>
        <fullName evidence="3">Deazaflavin-dependent oxidoreductase (Nitroreductase family)</fullName>
    </submittedName>
</protein>
<dbReference type="NCBIfam" id="TIGR00026">
    <property type="entry name" value="hi_GC_TIGR00026"/>
    <property type="match status" value="1"/>
</dbReference>
<dbReference type="Gene3D" id="2.30.110.10">
    <property type="entry name" value="Electron Transport, Fmn-binding Protein, Chain A"/>
    <property type="match status" value="1"/>
</dbReference>
<dbReference type="Pfam" id="PF04075">
    <property type="entry name" value="F420H2_quin_red"/>
    <property type="match status" value="1"/>
</dbReference>
<evidence type="ECO:0000256" key="2">
    <source>
        <dbReference type="ARBA" id="ARBA00049106"/>
    </source>
</evidence>
<dbReference type="PANTHER" id="PTHR39428:SF1">
    <property type="entry name" value="F420H(2)-DEPENDENT QUINONE REDUCTASE RV1261C"/>
    <property type="match status" value="1"/>
</dbReference>
<gene>
    <name evidence="3" type="ORF">JOF57_000688</name>
</gene>
<proteinExistence type="inferred from homology"/>
<comment type="similarity">
    <text evidence="1">Belongs to the F420H(2)-dependent quinone reductase family.</text>
</comment>
<keyword evidence="4" id="KW-1185">Reference proteome</keyword>
<comment type="caution">
    <text evidence="3">The sequence shown here is derived from an EMBL/GenBank/DDBJ whole genome shotgun (WGS) entry which is preliminary data.</text>
</comment>
<organism evidence="3 4">
    <name type="scientific">Mycolicibacterium lutetiense</name>
    <dbReference type="NCBI Taxonomy" id="1641992"/>
    <lineage>
        <taxon>Bacteria</taxon>
        <taxon>Bacillati</taxon>
        <taxon>Actinomycetota</taxon>
        <taxon>Actinomycetes</taxon>
        <taxon>Mycobacteriales</taxon>
        <taxon>Mycobacteriaceae</taxon>
        <taxon>Mycolicibacterium</taxon>
    </lineage>
</organism>